<dbReference type="InParanoid" id="A0A165PYD9"/>
<feature type="compositionally biased region" description="Basic and acidic residues" evidence="1">
    <location>
        <begin position="75"/>
        <end position="92"/>
    </location>
</feature>
<feature type="region of interest" description="Disordered" evidence="1">
    <location>
        <begin position="361"/>
        <end position="395"/>
    </location>
</feature>
<dbReference type="Proteomes" id="UP000076761">
    <property type="component" value="Unassembled WGS sequence"/>
</dbReference>
<dbReference type="EMBL" id="KV425604">
    <property type="protein sequence ID" value="KZT21660.1"/>
    <property type="molecule type" value="Genomic_DNA"/>
</dbReference>
<name>A0A165PYD9_9AGAM</name>
<accession>A0A165PYD9</accession>
<gene>
    <name evidence="2" type="ORF">NEOLEDRAFT_1150533</name>
</gene>
<evidence type="ECO:0000313" key="3">
    <source>
        <dbReference type="Proteomes" id="UP000076761"/>
    </source>
</evidence>
<dbReference type="AlphaFoldDB" id="A0A165PYD9"/>
<feature type="compositionally biased region" description="Low complexity" evidence="1">
    <location>
        <begin position="16"/>
        <end position="30"/>
    </location>
</feature>
<keyword evidence="3" id="KW-1185">Reference proteome</keyword>
<evidence type="ECO:0000256" key="1">
    <source>
        <dbReference type="SAM" id="MobiDB-lite"/>
    </source>
</evidence>
<evidence type="ECO:0000313" key="2">
    <source>
        <dbReference type="EMBL" id="KZT21660.1"/>
    </source>
</evidence>
<sequence length="409" mass="44995">MAYPVSPVPEIQISLASPEEPQQEPFSPFAALSPLMHEDDDGYRPTLLSPPCMVTPKASRQLSPLRPADAPAGKGLDRDRFEALLKSSRERNSSVTGKKSPDLRKEIALKAHKSKQMERRAIFLSKVHAPPSPTATGLPKTPPESPAIFHYSLPSPGLVSPLAVFESIQEDPSHTRESWVEQVDFRLPKEYATQVKSAMPVSPSFAKPLPSLDEITARLSSQGLVIPRRETCAPRRSPIPLPAFLQGRMNRDKSPAREVAVKPRRPLPIGAGRLQFPVRNSAPAMPESVSPQAKQLYQLPPRSPGAPLTPMITVTTTVVPRTSTRSPVNLTESNLQALSARARRASDMLSTLRRRTVEPRVDAHSLHGLNGRESEEDKKSGRRRSAPAEMVQRQREGFMHPVLGLRGGF</sequence>
<protein>
    <submittedName>
        <fullName evidence="2">Uncharacterized protein</fullName>
    </submittedName>
</protein>
<reference evidence="2 3" key="1">
    <citation type="journal article" date="2016" name="Mol. Biol. Evol.">
        <title>Comparative Genomics of Early-Diverging Mushroom-Forming Fungi Provides Insights into the Origins of Lignocellulose Decay Capabilities.</title>
        <authorList>
            <person name="Nagy L.G."/>
            <person name="Riley R."/>
            <person name="Tritt A."/>
            <person name="Adam C."/>
            <person name="Daum C."/>
            <person name="Floudas D."/>
            <person name="Sun H."/>
            <person name="Yadav J.S."/>
            <person name="Pangilinan J."/>
            <person name="Larsson K.H."/>
            <person name="Matsuura K."/>
            <person name="Barry K."/>
            <person name="Labutti K."/>
            <person name="Kuo R."/>
            <person name="Ohm R.A."/>
            <person name="Bhattacharya S.S."/>
            <person name="Shirouzu T."/>
            <person name="Yoshinaga Y."/>
            <person name="Martin F.M."/>
            <person name="Grigoriev I.V."/>
            <person name="Hibbett D.S."/>
        </authorList>
    </citation>
    <scope>NUCLEOTIDE SEQUENCE [LARGE SCALE GENOMIC DNA]</scope>
    <source>
        <strain evidence="2 3">HHB14362 ss-1</strain>
    </source>
</reference>
<dbReference type="OrthoDB" id="3250108at2759"/>
<feature type="region of interest" description="Disordered" evidence="1">
    <location>
        <begin position="13"/>
        <end position="104"/>
    </location>
</feature>
<organism evidence="2 3">
    <name type="scientific">Neolentinus lepideus HHB14362 ss-1</name>
    <dbReference type="NCBI Taxonomy" id="1314782"/>
    <lineage>
        <taxon>Eukaryota</taxon>
        <taxon>Fungi</taxon>
        <taxon>Dikarya</taxon>
        <taxon>Basidiomycota</taxon>
        <taxon>Agaricomycotina</taxon>
        <taxon>Agaricomycetes</taxon>
        <taxon>Gloeophyllales</taxon>
        <taxon>Gloeophyllaceae</taxon>
        <taxon>Neolentinus</taxon>
    </lineage>
</organism>
<feature type="region of interest" description="Disordered" evidence="1">
    <location>
        <begin position="126"/>
        <end position="149"/>
    </location>
</feature>
<feature type="compositionally biased region" description="Basic and acidic residues" evidence="1">
    <location>
        <begin position="361"/>
        <end position="379"/>
    </location>
</feature>
<proteinExistence type="predicted"/>